<feature type="chain" id="PRO_5038756046" evidence="5">
    <location>
        <begin position="28"/>
        <end position="559"/>
    </location>
</feature>
<dbReference type="EMBL" id="DVKS01000223">
    <property type="protein sequence ID" value="HIT43059.1"/>
    <property type="molecule type" value="Genomic_DNA"/>
</dbReference>
<dbReference type="GO" id="GO:0042597">
    <property type="term" value="C:periplasmic space"/>
    <property type="evidence" value="ECO:0007669"/>
    <property type="project" value="UniProtKB-ARBA"/>
</dbReference>
<dbReference type="Proteomes" id="UP000886860">
    <property type="component" value="Unassembled WGS sequence"/>
</dbReference>
<dbReference type="PANTHER" id="PTHR30290:SF9">
    <property type="entry name" value="OLIGOPEPTIDE-BINDING PROTEIN APPA"/>
    <property type="match status" value="1"/>
</dbReference>
<proteinExistence type="inferred from homology"/>
<dbReference type="PIRSF" id="PIRSF002741">
    <property type="entry name" value="MppA"/>
    <property type="match status" value="1"/>
</dbReference>
<feature type="signal peptide" evidence="5">
    <location>
        <begin position="1"/>
        <end position="27"/>
    </location>
</feature>
<evidence type="ECO:0000256" key="5">
    <source>
        <dbReference type="SAM" id="SignalP"/>
    </source>
</evidence>
<dbReference type="Pfam" id="PF00496">
    <property type="entry name" value="SBP_bac_5"/>
    <property type="match status" value="1"/>
</dbReference>
<name>A0A9D1KGJ6_9FIRM</name>
<protein>
    <submittedName>
        <fullName evidence="7">ABC transporter substrate-binding protein</fullName>
    </submittedName>
</protein>
<reference evidence="7" key="1">
    <citation type="submission" date="2020-10" db="EMBL/GenBank/DDBJ databases">
        <authorList>
            <person name="Gilroy R."/>
        </authorList>
    </citation>
    <scope>NUCLEOTIDE SEQUENCE</scope>
    <source>
        <strain evidence="7">CHK123-3438</strain>
    </source>
</reference>
<sequence>MRKRFRLILAAAAAASLLLSGCGGSTSGDGSDAQTEQAGNAEGTESAGSTSSGTDTSGFLVVPLVADIQTADVHKTTKDYEIPLNIYDRLVDIEVKEDGSSEIVPSLAESWEISGDALTYTFHLRQGVKFHNGEELTADDVEYSFTRQLSVEGAVNTDFLAQIKGASQLLEGTADQLEGFETVDDYTFTITLSEPYAGFLACLSTPGCSIYNREATEAAGDQFGLDPSVTVGTGPFRLTDWTINDQLVLTRYEDYWKGPSELPGVVIRIVPDTETQRMMFESGELDVVDLDYLPDAVDDFTTRYPDQIVSGPRVGTTYFTMNQNIEPFQDVRVRKAVQMAIDRQAILDALYGGRGQVENGIYPHGLYGFNSSLPEITYDPEEAKALLAEAGYANGFEMQIAADSSASDATNQALEIIQAQLGEIGIQAEIQNMDESTWLATRNSGEMGSFMSTWTADYNDPDNFIYTFFGTPENTKLRSLNYSDTEVMERVQKARTIVDADERIAEYQALEEKIVTEDAAWVPMYSRTHSFAVSKRVQGFEVPWNGLSDCYFYGLSLSE</sequence>
<accession>A0A9D1KGJ6</accession>
<evidence type="ECO:0000313" key="8">
    <source>
        <dbReference type="Proteomes" id="UP000886860"/>
    </source>
</evidence>
<evidence type="ECO:0000313" key="7">
    <source>
        <dbReference type="EMBL" id="HIT43059.1"/>
    </source>
</evidence>
<dbReference type="InterPro" id="IPR039424">
    <property type="entry name" value="SBP_5"/>
</dbReference>
<evidence type="ECO:0000256" key="4">
    <source>
        <dbReference type="SAM" id="MobiDB-lite"/>
    </source>
</evidence>
<dbReference type="GO" id="GO:0015833">
    <property type="term" value="P:peptide transport"/>
    <property type="evidence" value="ECO:0007669"/>
    <property type="project" value="TreeGrafter"/>
</dbReference>
<dbReference type="Gene3D" id="3.90.76.10">
    <property type="entry name" value="Dipeptide-binding Protein, Domain 1"/>
    <property type="match status" value="1"/>
</dbReference>
<comment type="similarity">
    <text evidence="1">Belongs to the bacterial solute-binding protein 5 family.</text>
</comment>
<dbReference type="GO" id="GO:1904680">
    <property type="term" value="F:peptide transmembrane transporter activity"/>
    <property type="evidence" value="ECO:0007669"/>
    <property type="project" value="TreeGrafter"/>
</dbReference>
<dbReference type="AlphaFoldDB" id="A0A9D1KGJ6"/>
<dbReference type="PANTHER" id="PTHR30290">
    <property type="entry name" value="PERIPLASMIC BINDING COMPONENT OF ABC TRANSPORTER"/>
    <property type="match status" value="1"/>
</dbReference>
<feature type="domain" description="Solute-binding protein family 5" evidence="6">
    <location>
        <begin position="102"/>
        <end position="474"/>
    </location>
</feature>
<comment type="caution">
    <text evidence="7">The sequence shown here is derived from an EMBL/GenBank/DDBJ whole genome shotgun (WGS) entry which is preliminary data.</text>
</comment>
<dbReference type="InterPro" id="IPR000914">
    <property type="entry name" value="SBP_5_dom"/>
</dbReference>
<dbReference type="GO" id="GO:0043190">
    <property type="term" value="C:ATP-binding cassette (ABC) transporter complex"/>
    <property type="evidence" value="ECO:0007669"/>
    <property type="project" value="InterPro"/>
</dbReference>
<organism evidence="7 8">
    <name type="scientific">Candidatus Caccovicinus merdipullorum</name>
    <dbReference type="NCBI Taxonomy" id="2840724"/>
    <lineage>
        <taxon>Bacteria</taxon>
        <taxon>Bacillati</taxon>
        <taxon>Bacillota</taxon>
        <taxon>Clostridia</taxon>
        <taxon>Eubacteriales</taxon>
        <taxon>Candidatus Caccovicinus</taxon>
    </lineage>
</organism>
<gene>
    <name evidence="7" type="ORF">IAB60_13365</name>
</gene>
<dbReference type="Gene3D" id="3.40.190.10">
    <property type="entry name" value="Periplasmic binding protein-like II"/>
    <property type="match status" value="1"/>
</dbReference>
<evidence type="ECO:0000256" key="1">
    <source>
        <dbReference type="ARBA" id="ARBA00005695"/>
    </source>
</evidence>
<evidence type="ECO:0000259" key="6">
    <source>
        <dbReference type="Pfam" id="PF00496"/>
    </source>
</evidence>
<keyword evidence="2" id="KW-0813">Transport</keyword>
<dbReference type="InterPro" id="IPR030678">
    <property type="entry name" value="Peptide/Ni-bd"/>
</dbReference>
<dbReference type="Gene3D" id="3.10.105.10">
    <property type="entry name" value="Dipeptide-binding Protein, Domain 3"/>
    <property type="match status" value="1"/>
</dbReference>
<dbReference type="SUPFAM" id="SSF53850">
    <property type="entry name" value="Periplasmic binding protein-like II"/>
    <property type="match status" value="1"/>
</dbReference>
<evidence type="ECO:0000256" key="3">
    <source>
        <dbReference type="ARBA" id="ARBA00022729"/>
    </source>
</evidence>
<reference evidence="7" key="2">
    <citation type="journal article" date="2021" name="PeerJ">
        <title>Extensive microbial diversity within the chicken gut microbiome revealed by metagenomics and culture.</title>
        <authorList>
            <person name="Gilroy R."/>
            <person name="Ravi A."/>
            <person name="Getino M."/>
            <person name="Pursley I."/>
            <person name="Horton D.L."/>
            <person name="Alikhan N.F."/>
            <person name="Baker D."/>
            <person name="Gharbi K."/>
            <person name="Hall N."/>
            <person name="Watson M."/>
            <person name="Adriaenssens E.M."/>
            <person name="Foster-Nyarko E."/>
            <person name="Jarju S."/>
            <person name="Secka A."/>
            <person name="Antonio M."/>
            <person name="Oren A."/>
            <person name="Chaudhuri R.R."/>
            <person name="La Ragione R."/>
            <person name="Hildebrand F."/>
            <person name="Pallen M.J."/>
        </authorList>
    </citation>
    <scope>NUCLEOTIDE SEQUENCE</scope>
    <source>
        <strain evidence="7">CHK123-3438</strain>
    </source>
</reference>
<evidence type="ECO:0000256" key="2">
    <source>
        <dbReference type="ARBA" id="ARBA00022448"/>
    </source>
</evidence>
<dbReference type="PROSITE" id="PS51257">
    <property type="entry name" value="PROKAR_LIPOPROTEIN"/>
    <property type="match status" value="1"/>
</dbReference>
<feature type="region of interest" description="Disordered" evidence="4">
    <location>
        <begin position="25"/>
        <end position="54"/>
    </location>
</feature>
<keyword evidence="3 5" id="KW-0732">Signal</keyword>
<feature type="compositionally biased region" description="Low complexity" evidence="4">
    <location>
        <begin position="41"/>
        <end position="54"/>
    </location>
</feature>